<evidence type="ECO:0000313" key="2">
    <source>
        <dbReference type="Proteomes" id="UP000236163"/>
    </source>
</evidence>
<evidence type="ECO:0000313" key="1">
    <source>
        <dbReference type="EMBL" id="PNO32282.1"/>
    </source>
</evidence>
<accession>A0A2K0JAH5</accession>
<dbReference type="EMBL" id="JWSP02000004">
    <property type="protein sequence ID" value="PNO32282.1"/>
    <property type="molecule type" value="Genomic_DNA"/>
</dbReference>
<evidence type="ECO:0008006" key="3">
    <source>
        <dbReference type="Google" id="ProtNLM"/>
    </source>
</evidence>
<sequence length="40" mass="4742">MNITFDADVMAWLKRPGKDYQSRLNAILREAMLREQNLMT</sequence>
<protein>
    <recommendedName>
        <fullName evidence="3">BrnA antitoxin family protein</fullName>
    </recommendedName>
</protein>
<dbReference type="Pfam" id="PF14384">
    <property type="entry name" value="BrnA_antitoxin"/>
    <property type="match status" value="1"/>
</dbReference>
<dbReference type="InterPro" id="IPR025528">
    <property type="entry name" value="BrnA_antitoxin"/>
</dbReference>
<reference evidence="2" key="1">
    <citation type="submission" date="2017-12" db="EMBL/GenBank/DDBJ databases">
        <title>FDA dAtabase for Regulatory Grade micrObial Sequences (FDA-ARGOS): Supporting development and validation of Infectious Disease Dx tests.</title>
        <authorList>
            <person name="Sichtig H."/>
            <person name="Tallon L."/>
            <person name="Sadzewicz L."/>
            <person name="Sengamalay N."/>
            <person name="Nagaraj S."/>
            <person name="Vavikolanu K."/>
            <person name="Aluvathingal J."/>
            <person name="Nadendla S."/>
            <person name="Pirone D.C."/>
            <person name="Hoffman M."/>
            <person name="Muruvanda T."/>
            <person name="Allard M."/>
            <person name="Evans P."/>
        </authorList>
    </citation>
    <scope>NUCLEOTIDE SEQUENCE [LARGE SCALE GENOMIC DNA]</scope>
    <source>
        <strain evidence="2">FDAARGOS_55</strain>
    </source>
</reference>
<dbReference type="AlphaFoldDB" id="A0A2K0JAH5"/>
<organism evidence="1 2">
    <name type="scientific">Salmonella enterica subsp. houtenae serovar 50:g,z51:-</name>
    <dbReference type="NCBI Taxonomy" id="1173947"/>
    <lineage>
        <taxon>Bacteria</taxon>
        <taxon>Pseudomonadati</taxon>
        <taxon>Pseudomonadota</taxon>
        <taxon>Gammaproteobacteria</taxon>
        <taxon>Enterobacterales</taxon>
        <taxon>Enterobacteriaceae</taxon>
        <taxon>Salmonella</taxon>
    </lineage>
</organism>
<proteinExistence type="predicted"/>
<comment type="caution">
    <text evidence="1">The sequence shown here is derived from an EMBL/GenBank/DDBJ whole genome shotgun (WGS) entry which is preliminary data.</text>
</comment>
<dbReference type="Proteomes" id="UP000236163">
    <property type="component" value="Unassembled WGS sequence"/>
</dbReference>
<gene>
    <name evidence="1" type="ORF">RK55_003035</name>
</gene>
<name>A0A2K0JAH5_SALHO</name>